<dbReference type="KEGG" id="hhu:AR456_03085"/>
<dbReference type="STRING" id="1178482.AR456_03085"/>
<evidence type="ECO:0000313" key="8">
    <source>
        <dbReference type="EMBL" id="ERL49835.1"/>
    </source>
</evidence>
<dbReference type="EMBL" id="AVBC01000039">
    <property type="protein sequence ID" value="ERL49835.1"/>
    <property type="molecule type" value="Genomic_DNA"/>
</dbReference>
<evidence type="ECO:0000256" key="2">
    <source>
        <dbReference type="ARBA" id="ARBA00007783"/>
    </source>
</evidence>
<dbReference type="InterPro" id="IPR000412">
    <property type="entry name" value="ABC_2_transport"/>
</dbReference>
<dbReference type="GO" id="GO:0043190">
    <property type="term" value="C:ATP-binding cassette (ABC) transporter complex"/>
    <property type="evidence" value="ECO:0007669"/>
    <property type="project" value="InterPro"/>
</dbReference>
<dbReference type="InterPro" id="IPR022403">
    <property type="entry name" value="Alc_ABC_transptr_permease"/>
</dbReference>
<dbReference type="InterPro" id="IPR047817">
    <property type="entry name" value="ABC2_TM_bact-type"/>
</dbReference>
<evidence type="ECO:0000256" key="5">
    <source>
        <dbReference type="ARBA" id="ARBA00023136"/>
    </source>
</evidence>
<proteinExistence type="inferred from homology"/>
<name>W1N4I8_9GAMM</name>
<evidence type="ECO:0000256" key="4">
    <source>
        <dbReference type="ARBA" id="ARBA00022989"/>
    </source>
</evidence>
<sequence length="268" mass="29977">MSLVAYAHCLRGVVGRELLRFVHQRSRFVAALVRPLVWLFVFAAGFRMALGVAMTEPYQTYILYEVYIVPGLVGMIQLFNGMQSSLSMVYDREMGSMRVLLVSPFPRWYLLICKLLAGTMVSIVQVYVFLAIAYLYGVQAPLMGYVLILPALIVTGFMVGALGMLLSSFVRQLENFAGIMNFVIFPMFFLSSALYPLWRIREGSYLVYQVAALNPFTHAVEMIRFTLYEQFNLGATLIALATTAVLLGLAILAYNPARGMAARKGGRE</sequence>
<dbReference type="Proteomes" id="UP000019113">
    <property type="component" value="Unassembled WGS sequence"/>
</dbReference>
<keyword evidence="3 6" id="KW-0812">Transmembrane</keyword>
<dbReference type="PROSITE" id="PS51012">
    <property type="entry name" value="ABC_TM2"/>
    <property type="match status" value="1"/>
</dbReference>
<keyword evidence="9" id="KW-1185">Reference proteome</keyword>
<dbReference type="AlphaFoldDB" id="W1N4I8"/>
<dbReference type="InterPro" id="IPR051784">
    <property type="entry name" value="Nod_factor_ABC_transporter"/>
</dbReference>
<comment type="similarity">
    <text evidence="2 6">Belongs to the ABC-2 integral membrane protein family.</text>
</comment>
<feature type="transmembrane region" description="Helical" evidence="6">
    <location>
        <begin position="108"/>
        <end position="136"/>
    </location>
</feature>
<protein>
    <recommendedName>
        <fullName evidence="6">Transport permease protein</fullName>
    </recommendedName>
</protein>
<evidence type="ECO:0000313" key="9">
    <source>
        <dbReference type="Proteomes" id="UP000019113"/>
    </source>
</evidence>
<dbReference type="PATRIC" id="fig|1178482.3.peg.2925"/>
<dbReference type="PANTHER" id="PTHR43229:SF2">
    <property type="entry name" value="NODULATION PROTEIN J"/>
    <property type="match status" value="1"/>
</dbReference>
<comment type="subcellular location">
    <subcellularLocation>
        <location evidence="6">Cell inner membrane</location>
        <topology evidence="6">Multi-pass membrane protein</topology>
    </subcellularLocation>
    <subcellularLocation>
        <location evidence="1">Membrane</location>
        <topology evidence="1">Multi-pass membrane protein</topology>
    </subcellularLocation>
</comment>
<dbReference type="NCBIfam" id="TIGR03861">
    <property type="entry name" value="phenyl_ABC_PedC"/>
    <property type="match status" value="1"/>
</dbReference>
<organism evidence="8 9">
    <name type="scientific">Halomonas huangheensis</name>
    <dbReference type="NCBI Taxonomy" id="1178482"/>
    <lineage>
        <taxon>Bacteria</taxon>
        <taxon>Pseudomonadati</taxon>
        <taxon>Pseudomonadota</taxon>
        <taxon>Gammaproteobacteria</taxon>
        <taxon>Oceanospirillales</taxon>
        <taxon>Halomonadaceae</taxon>
        <taxon>Halomonas</taxon>
    </lineage>
</organism>
<keyword evidence="4 6" id="KW-1133">Transmembrane helix</keyword>
<feature type="transmembrane region" description="Helical" evidence="6">
    <location>
        <begin position="61"/>
        <end position="79"/>
    </location>
</feature>
<dbReference type="PANTHER" id="PTHR43229">
    <property type="entry name" value="NODULATION PROTEIN J"/>
    <property type="match status" value="1"/>
</dbReference>
<dbReference type="PIRSF" id="PIRSF006648">
    <property type="entry name" value="DrrB"/>
    <property type="match status" value="1"/>
</dbReference>
<feature type="transmembrane region" description="Helical" evidence="6">
    <location>
        <begin position="178"/>
        <end position="198"/>
    </location>
</feature>
<dbReference type="InterPro" id="IPR013525">
    <property type="entry name" value="ABC2_TM"/>
</dbReference>
<feature type="transmembrane region" description="Helical" evidence="6">
    <location>
        <begin position="28"/>
        <end position="49"/>
    </location>
</feature>
<dbReference type="Pfam" id="PF01061">
    <property type="entry name" value="ABC2_membrane"/>
    <property type="match status" value="1"/>
</dbReference>
<accession>W1N4I8</accession>
<comment type="caution">
    <text evidence="8">The sequence shown here is derived from an EMBL/GenBank/DDBJ whole genome shotgun (WGS) entry which is preliminary data.</text>
</comment>
<feature type="domain" description="ABC transmembrane type-2" evidence="7">
    <location>
        <begin position="26"/>
        <end position="257"/>
    </location>
</feature>
<feature type="transmembrane region" description="Helical" evidence="6">
    <location>
        <begin position="142"/>
        <end position="166"/>
    </location>
</feature>
<evidence type="ECO:0000256" key="6">
    <source>
        <dbReference type="RuleBase" id="RU361157"/>
    </source>
</evidence>
<dbReference type="RefSeq" id="WP_021819882.1">
    <property type="nucleotide sequence ID" value="NZ_AVBC01000039.1"/>
</dbReference>
<keyword evidence="6" id="KW-0813">Transport</keyword>
<feature type="transmembrane region" description="Helical" evidence="6">
    <location>
        <begin position="231"/>
        <end position="254"/>
    </location>
</feature>
<evidence type="ECO:0000256" key="3">
    <source>
        <dbReference type="ARBA" id="ARBA00022692"/>
    </source>
</evidence>
<keyword evidence="6" id="KW-1003">Cell membrane</keyword>
<evidence type="ECO:0000259" key="7">
    <source>
        <dbReference type="PROSITE" id="PS51012"/>
    </source>
</evidence>
<dbReference type="eggNOG" id="COG0842">
    <property type="taxonomic scope" value="Bacteria"/>
</dbReference>
<reference evidence="8 9" key="1">
    <citation type="submission" date="2013-08" db="EMBL/GenBank/DDBJ databases">
        <title>draft genome of Halomonas huanghegensis, strain BJGMM-B45T.</title>
        <authorList>
            <person name="Miao C."/>
            <person name="Wan Y."/>
            <person name="Jin W."/>
        </authorList>
    </citation>
    <scope>NUCLEOTIDE SEQUENCE [LARGE SCALE GENOMIC DNA]</scope>
    <source>
        <strain evidence="8 9">BJGMM-B45</strain>
    </source>
</reference>
<dbReference type="GO" id="GO:0140359">
    <property type="term" value="F:ABC-type transporter activity"/>
    <property type="evidence" value="ECO:0007669"/>
    <property type="project" value="InterPro"/>
</dbReference>
<gene>
    <name evidence="8" type="ORF">BJB45_01560</name>
</gene>
<dbReference type="OrthoDB" id="9255971at2"/>
<keyword evidence="5 6" id="KW-0472">Membrane</keyword>
<evidence type="ECO:0000256" key="1">
    <source>
        <dbReference type="ARBA" id="ARBA00004141"/>
    </source>
</evidence>